<dbReference type="Gene3D" id="3.40.50.920">
    <property type="match status" value="1"/>
</dbReference>
<dbReference type="InterPro" id="IPR051157">
    <property type="entry name" value="PDH/Transketolase"/>
</dbReference>
<name>A0ABT2TWI8_9FIRM</name>
<dbReference type="InterPro" id="IPR033248">
    <property type="entry name" value="Transketolase_C"/>
</dbReference>
<dbReference type="PANTHER" id="PTHR43825:SF1">
    <property type="entry name" value="TRANSKETOLASE-LIKE PYRIMIDINE-BINDING DOMAIN-CONTAINING PROTEIN"/>
    <property type="match status" value="1"/>
</dbReference>
<gene>
    <name evidence="2" type="ORF">OCV61_14485</name>
</gene>
<dbReference type="SUPFAM" id="SSF52518">
    <property type="entry name" value="Thiamin diphosphate-binding fold (THDP-binding)"/>
    <property type="match status" value="1"/>
</dbReference>
<dbReference type="SUPFAM" id="SSF52922">
    <property type="entry name" value="TK C-terminal domain-like"/>
    <property type="match status" value="1"/>
</dbReference>
<dbReference type="PANTHER" id="PTHR43825">
    <property type="entry name" value="PYRUVATE DEHYDROGENASE E1 COMPONENT"/>
    <property type="match status" value="1"/>
</dbReference>
<dbReference type="Gene3D" id="3.40.50.970">
    <property type="match status" value="1"/>
</dbReference>
<dbReference type="Pfam" id="PF02779">
    <property type="entry name" value="Transket_pyr"/>
    <property type="match status" value="1"/>
</dbReference>
<dbReference type="SMART" id="SM00861">
    <property type="entry name" value="Transket_pyr"/>
    <property type="match status" value="1"/>
</dbReference>
<dbReference type="Pfam" id="PF02780">
    <property type="entry name" value="Transketolase_C"/>
    <property type="match status" value="1"/>
</dbReference>
<dbReference type="CDD" id="cd07033">
    <property type="entry name" value="TPP_PYR_DXS_TK_like"/>
    <property type="match status" value="1"/>
</dbReference>
<keyword evidence="3" id="KW-1185">Reference proteome</keyword>
<dbReference type="InterPro" id="IPR029061">
    <property type="entry name" value="THDP-binding"/>
</dbReference>
<organism evidence="2 3">
    <name type="scientific">Blautia ammoniilytica</name>
    <dbReference type="NCBI Taxonomy" id="2981782"/>
    <lineage>
        <taxon>Bacteria</taxon>
        <taxon>Bacillati</taxon>
        <taxon>Bacillota</taxon>
        <taxon>Clostridia</taxon>
        <taxon>Lachnospirales</taxon>
        <taxon>Lachnospiraceae</taxon>
        <taxon>Blautia</taxon>
    </lineage>
</organism>
<evidence type="ECO:0000313" key="3">
    <source>
        <dbReference type="Proteomes" id="UP001652409"/>
    </source>
</evidence>
<accession>A0ABT2TWI8</accession>
<protein>
    <submittedName>
        <fullName evidence="2">Transketolase family protein</fullName>
    </submittedName>
</protein>
<dbReference type="InterPro" id="IPR009014">
    <property type="entry name" value="Transketo_C/PFOR_II"/>
</dbReference>
<dbReference type="Proteomes" id="UP001652409">
    <property type="component" value="Unassembled WGS sequence"/>
</dbReference>
<reference evidence="2 3" key="1">
    <citation type="journal article" date="2021" name="ISME Commun">
        <title>Automated analysis of genomic sequences facilitates high-throughput and comprehensive description of bacteria.</title>
        <authorList>
            <person name="Hitch T.C.A."/>
        </authorList>
    </citation>
    <scope>NUCLEOTIDE SEQUENCE [LARGE SCALE GENOMIC DNA]</scope>
    <source>
        <strain evidence="2 3">Sanger_23</strain>
    </source>
</reference>
<dbReference type="RefSeq" id="WP_262583078.1">
    <property type="nucleotide sequence ID" value="NZ_JAOQJL010000034.1"/>
</dbReference>
<proteinExistence type="predicted"/>
<dbReference type="EMBL" id="JAOQJL010000034">
    <property type="protein sequence ID" value="MCU6766594.1"/>
    <property type="molecule type" value="Genomic_DNA"/>
</dbReference>
<evidence type="ECO:0000313" key="2">
    <source>
        <dbReference type="EMBL" id="MCU6766594.1"/>
    </source>
</evidence>
<comment type="caution">
    <text evidence="2">The sequence shown here is derived from an EMBL/GenBank/DDBJ whole genome shotgun (WGS) entry which is preliminary data.</text>
</comment>
<feature type="domain" description="Transketolase-like pyrimidine-binding" evidence="1">
    <location>
        <begin position="2"/>
        <end position="167"/>
    </location>
</feature>
<evidence type="ECO:0000259" key="1">
    <source>
        <dbReference type="SMART" id="SM00861"/>
    </source>
</evidence>
<sequence length="315" mass="34456">MEELRKVFYKTMAEMMDENPQVVYLDADLAGAMGTAGLFQEFPQQAFDMGIMEANMIGVAAGMSIKGKIPFVHSFGPFASRRCADQTFLSGCYNKANLKIIGSDPGITAETNGGTHMPFEDVGIYRSFPGMTIMDIDEPYLLQEILKKMANTYGVMYLRFPRKGKTVYYSGTEEFQIGKGNIVRDGTDATVIACGIEVGYALEAAENLAKENIQVRVVDMFTIKPLDQELVIRCARETGAILTAENHNIYGGLGSAVAEVLAENCHAAFGRVGVPDTFGEVGNKKFLADKFGISAEYIEKAVRELILKKKKGLGD</sequence>
<dbReference type="InterPro" id="IPR005475">
    <property type="entry name" value="Transketolase-like_Pyr-bd"/>
</dbReference>